<protein>
    <submittedName>
        <fullName evidence="2">Uncharacterized protein</fullName>
    </submittedName>
</protein>
<dbReference type="KEGG" id="ska:CP970_30805"/>
<dbReference type="AlphaFoldDB" id="A0A5J6GGT2"/>
<name>A0A5J6GGT2_STRKN</name>
<keyword evidence="3" id="KW-1185">Reference proteome</keyword>
<feature type="region of interest" description="Disordered" evidence="1">
    <location>
        <begin position="1"/>
        <end position="128"/>
    </location>
</feature>
<accession>A0A5J6GGT2</accession>
<proteinExistence type="predicted"/>
<evidence type="ECO:0000313" key="3">
    <source>
        <dbReference type="Proteomes" id="UP000325529"/>
    </source>
</evidence>
<sequence length="128" mass="12897">MACAPAPPLGDGGCAHPSPSSRLRSSRGDPTRRAEHLPTAGAAHRPAGAVLPTGPQSRALLRGRGGMSARSTGGLFPRCPSRGGAPGTARTDIPPRPRPTASEAAPTGRARRGDTGGRVGIIRREAAA</sequence>
<gene>
    <name evidence="2" type="ORF">CP970_30805</name>
</gene>
<organism evidence="2 3">
    <name type="scientific">Streptomyces kanamyceticus</name>
    <dbReference type="NCBI Taxonomy" id="1967"/>
    <lineage>
        <taxon>Bacteria</taxon>
        <taxon>Bacillati</taxon>
        <taxon>Actinomycetota</taxon>
        <taxon>Actinomycetes</taxon>
        <taxon>Kitasatosporales</taxon>
        <taxon>Streptomycetaceae</taxon>
        <taxon>Streptomyces</taxon>
    </lineage>
</organism>
<feature type="compositionally biased region" description="Basic and acidic residues" evidence="1">
    <location>
        <begin position="26"/>
        <end position="36"/>
    </location>
</feature>
<evidence type="ECO:0000256" key="1">
    <source>
        <dbReference type="SAM" id="MobiDB-lite"/>
    </source>
</evidence>
<dbReference type="EMBL" id="CP023699">
    <property type="protein sequence ID" value="QEU94699.1"/>
    <property type="molecule type" value="Genomic_DNA"/>
</dbReference>
<evidence type="ECO:0000313" key="2">
    <source>
        <dbReference type="EMBL" id="QEU94699.1"/>
    </source>
</evidence>
<reference evidence="2 3" key="1">
    <citation type="submission" date="2017-09" db="EMBL/GenBank/DDBJ databases">
        <authorList>
            <person name="Lee N."/>
            <person name="Cho B.-K."/>
        </authorList>
    </citation>
    <scope>NUCLEOTIDE SEQUENCE [LARGE SCALE GENOMIC DNA]</scope>
    <source>
        <strain evidence="2 3">ATCC 12853</strain>
    </source>
</reference>
<dbReference type="Proteomes" id="UP000325529">
    <property type="component" value="Chromosome"/>
</dbReference>